<sequence>MIRVSCKQLGFTLVELMIALVLGLLLVIAALSVLITSLTQLSNTQSFSEILDNGRVAIALLGKDVTHAGFMGQLSGQNLVLGSNLTLEAGAVSSECTGGGVNNATFPTVGINATFRMLWGANLTGANAMGCIDDGRAGTDVIQIKRLIGQEDESNAIVTNGNVYMAANSNTAVIFNGATGLVAAEPTNAEYFEYQHRVYYVANVNRYGINDFPVLVRETLAVTSGSEVMIKEEIAEGVEDLHFLYGLDDDGDGAVDRYATAAQITDDEWDNVDFARVLSVQVAMLVRAIEADPALTQHGAATYNYGSRTVTSANDGIRRKVLSATVAIRNHQIANGG</sequence>
<gene>
    <name evidence="2" type="primary">pilW</name>
    <name evidence="2" type="ORF">GCM10011369_10840</name>
</gene>
<accession>A0A8J2XNC5</accession>
<dbReference type="AlphaFoldDB" id="A0A8J2XNC5"/>
<dbReference type="Proteomes" id="UP000619743">
    <property type="component" value="Unassembled WGS sequence"/>
</dbReference>
<evidence type="ECO:0000256" key="1">
    <source>
        <dbReference type="SAM" id="Phobius"/>
    </source>
</evidence>
<dbReference type="GO" id="GO:0043683">
    <property type="term" value="P:type IV pilus assembly"/>
    <property type="evidence" value="ECO:0007669"/>
    <property type="project" value="InterPro"/>
</dbReference>
<dbReference type="OrthoDB" id="5296662at2"/>
<keyword evidence="1" id="KW-1133">Transmembrane helix</keyword>
<dbReference type="InterPro" id="IPR012902">
    <property type="entry name" value="N_methyl_site"/>
</dbReference>
<dbReference type="EMBL" id="BMDX01000004">
    <property type="protein sequence ID" value="GGA70971.1"/>
    <property type="molecule type" value="Genomic_DNA"/>
</dbReference>
<evidence type="ECO:0000313" key="3">
    <source>
        <dbReference type="Proteomes" id="UP000619743"/>
    </source>
</evidence>
<keyword evidence="1" id="KW-0812">Transmembrane</keyword>
<organism evidence="2 3">
    <name type="scientific">Neiella marina</name>
    <dbReference type="NCBI Taxonomy" id="508461"/>
    <lineage>
        <taxon>Bacteria</taxon>
        <taxon>Pseudomonadati</taxon>
        <taxon>Pseudomonadota</taxon>
        <taxon>Gammaproteobacteria</taxon>
        <taxon>Alteromonadales</taxon>
        <taxon>Echinimonadaceae</taxon>
        <taxon>Neiella</taxon>
    </lineage>
</organism>
<dbReference type="Pfam" id="PF16074">
    <property type="entry name" value="PilW"/>
    <property type="match status" value="1"/>
</dbReference>
<dbReference type="InterPro" id="IPR032092">
    <property type="entry name" value="PilW"/>
</dbReference>
<keyword evidence="3" id="KW-1185">Reference proteome</keyword>
<keyword evidence="1" id="KW-0472">Membrane</keyword>
<proteinExistence type="predicted"/>
<feature type="transmembrane region" description="Helical" evidence="1">
    <location>
        <begin position="12"/>
        <end position="35"/>
    </location>
</feature>
<reference evidence="3" key="1">
    <citation type="journal article" date="2019" name="Int. J. Syst. Evol. Microbiol.">
        <title>The Global Catalogue of Microorganisms (GCM) 10K type strain sequencing project: providing services to taxonomists for standard genome sequencing and annotation.</title>
        <authorList>
            <consortium name="The Broad Institute Genomics Platform"/>
            <consortium name="The Broad Institute Genome Sequencing Center for Infectious Disease"/>
            <person name="Wu L."/>
            <person name="Ma J."/>
        </authorList>
    </citation>
    <scope>NUCLEOTIDE SEQUENCE [LARGE SCALE GENOMIC DNA]</scope>
    <source>
        <strain evidence="3">CGMCC 1.10130</strain>
    </source>
</reference>
<evidence type="ECO:0000313" key="2">
    <source>
        <dbReference type="EMBL" id="GGA70971.1"/>
    </source>
</evidence>
<comment type="caution">
    <text evidence="2">The sequence shown here is derived from an EMBL/GenBank/DDBJ whole genome shotgun (WGS) entry which is preliminary data.</text>
</comment>
<name>A0A8J2XNC5_9GAMM</name>
<dbReference type="Pfam" id="PF07963">
    <property type="entry name" value="N_methyl"/>
    <property type="match status" value="1"/>
</dbReference>
<dbReference type="RefSeq" id="WP_087504930.1">
    <property type="nucleotide sequence ID" value="NZ_BMDX01000004.1"/>
</dbReference>
<protein>
    <submittedName>
        <fullName evidence="2">Type IV minor pilin protein PilW</fullName>
    </submittedName>
</protein>